<proteinExistence type="inferred from homology"/>
<evidence type="ECO:0000256" key="12">
    <source>
        <dbReference type="ARBA" id="ARBA00025185"/>
    </source>
</evidence>
<gene>
    <name evidence="15" type="primary">mntR</name>
    <name evidence="15" type="ORF">ACFSKO_14365</name>
</gene>
<evidence type="ECO:0000256" key="8">
    <source>
        <dbReference type="ARBA" id="ARBA00023125"/>
    </source>
</evidence>
<dbReference type="InterPro" id="IPR022689">
    <property type="entry name" value="Iron_dep_repressor"/>
</dbReference>
<dbReference type="EMBL" id="JBHUII010000007">
    <property type="protein sequence ID" value="MFD2206812.1"/>
    <property type="molecule type" value="Genomic_DNA"/>
</dbReference>
<dbReference type="SMART" id="SM00347">
    <property type="entry name" value="HTH_MARR"/>
    <property type="match status" value="1"/>
</dbReference>
<evidence type="ECO:0000256" key="13">
    <source>
        <dbReference type="ARBA" id="ARBA00032593"/>
    </source>
</evidence>
<dbReference type="PROSITE" id="PS50944">
    <property type="entry name" value="HTH_DTXR"/>
    <property type="match status" value="1"/>
</dbReference>
<organism evidence="15 16">
    <name type="scientific">Kiloniella antarctica</name>
    <dbReference type="NCBI Taxonomy" id="1550907"/>
    <lineage>
        <taxon>Bacteria</taxon>
        <taxon>Pseudomonadati</taxon>
        <taxon>Pseudomonadota</taxon>
        <taxon>Alphaproteobacteria</taxon>
        <taxon>Rhodospirillales</taxon>
        <taxon>Kiloniellaceae</taxon>
        <taxon>Kiloniella</taxon>
    </lineage>
</organism>
<dbReference type="Pfam" id="PF01325">
    <property type="entry name" value="Fe_dep_repress"/>
    <property type="match status" value="1"/>
</dbReference>
<evidence type="ECO:0000256" key="4">
    <source>
        <dbReference type="ARBA" id="ARBA00022386"/>
    </source>
</evidence>
<comment type="similarity">
    <text evidence="2">Belongs to the DtxR/MntR family.</text>
</comment>
<dbReference type="NCBIfam" id="NF008273">
    <property type="entry name" value="PRK11050.1"/>
    <property type="match status" value="1"/>
</dbReference>
<dbReference type="InterPro" id="IPR036421">
    <property type="entry name" value="Fe_dep_repressor_sf"/>
</dbReference>
<accession>A0ABW5BLQ7</accession>
<dbReference type="RefSeq" id="WP_380252815.1">
    <property type="nucleotide sequence ID" value="NZ_JBHUII010000007.1"/>
</dbReference>
<sequence>MTSNSDLSTSELEDAGRQAAKFERVREAHKTEVAEDYVELIDDLINANGEARVVELAERMGVSHATVNKIIARLQREGLVISKPYRSIFLTDQGREMATAARRRHEIVVRFLKAVGVRDETAEIDAEGIEHHVSEETLDCLSALTLKIEK</sequence>
<evidence type="ECO:0000256" key="7">
    <source>
        <dbReference type="ARBA" id="ARBA00023015"/>
    </source>
</evidence>
<evidence type="ECO:0000256" key="11">
    <source>
        <dbReference type="ARBA" id="ARBA00023211"/>
    </source>
</evidence>
<dbReference type="InterPro" id="IPR000835">
    <property type="entry name" value="HTH_MarR-typ"/>
</dbReference>
<dbReference type="SMART" id="SM00529">
    <property type="entry name" value="HTH_DTXR"/>
    <property type="match status" value="1"/>
</dbReference>
<comment type="subcellular location">
    <subcellularLocation>
        <location evidence="1">Cytoplasm</location>
    </subcellularLocation>
</comment>
<keyword evidence="11" id="KW-0464">Manganese</keyword>
<keyword evidence="8" id="KW-0238">DNA-binding</keyword>
<dbReference type="InterPro" id="IPR036390">
    <property type="entry name" value="WH_DNA-bd_sf"/>
</dbReference>
<evidence type="ECO:0000256" key="2">
    <source>
        <dbReference type="ARBA" id="ARBA00007871"/>
    </source>
</evidence>
<comment type="caution">
    <text evidence="15">The sequence shown here is derived from an EMBL/GenBank/DDBJ whole genome shotgun (WGS) entry which is preliminary data.</text>
</comment>
<evidence type="ECO:0000313" key="15">
    <source>
        <dbReference type="EMBL" id="MFD2206812.1"/>
    </source>
</evidence>
<reference evidence="16" key="1">
    <citation type="journal article" date="2019" name="Int. J. Syst. Evol. Microbiol.">
        <title>The Global Catalogue of Microorganisms (GCM) 10K type strain sequencing project: providing services to taxonomists for standard genome sequencing and annotation.</title>
        <authorList>
            <consortium name="The Broad Institute Genomics Platform"/>
            <consortium name="The Broad Institute Genome Sequencing Center for Infectious Disease"/>
            <person name="Wu L."/>
            <person name="Ma J."/>
        </authorList>
    </citation>
    <scope>NUCLEOTIDE SEQUENCE [LARGE SCALE GENOMIC DNA]</scope>
    <source>
        <strain evidence="16">CGMCC 4.7192</strain>
    </source>
</reference>
<dbReference type="Pfam" id="PF02742">
    <property type="entry name" value="Fe_dep_repr_C"/>
    <property type="match status" value="1"/>
</dbReference>
<keyword evidence="9" id="KW-0010">Activator</keyword>
<keyword evidence="7" id="KW-0805">Transcription regulation</keyword>
<comment type="function">
    <text evidence="12">In the presence of manganese, represses expression of mntH and mntS. Up-regulates expression of mntP.</text>
</comment>
<evidence type="ECO:0000256" key="6">
    <source>
        <dbReference type="ARBA" id="ARBA00022491"/>
    </source>
</evidence>
<dbReference type="InterPro" id="IPR022687">
    <property type="entry name" value="HTH_DTXR"/>
</dbReference>
<evidence type="ECO:0000256" key="3">
    <source>
        <dbReference type="ARBA" id="ARBA00011738"/>
    </source>
</evidence>
<dbReference type="PANTHER" id="PTHR33238:SF11">
    <property type="entry name" value="TRANSCRIPTIONAL REGULATOR MNTR"/>
    <property type="match status" value="1"/>
</dbReference>
<dbReference type="Proteomes" id="UP001597294">
    <property type="component" value="Unassembled WGS sequence"/>
</dbReference>
<keyword evidence="6" id="KW-0678">Repressor</keyword>
<evidence type="ECO:0000256" key="10">
    <source>
        <dbReference type="ARBA" id="ARBA00023163"/>
    </source>
</evidence>
<dbReference type="InterPro" id="IPR036388">
    <property type="entry name" value="WH-like_DNA-bd_sf"/>
</dbReference>
<name>A0ABW5BLQ7_9PROT</name>
<protein>
    <recommendedName>
        <fullName evidence="4">Transcriptional regulator MntR</fullName>
    </recommendedName>
    <alternativeName>
        <fullName evidence="13">Manganese transport regulator</fullName>
    </alternativeName>
</protein>
<evidence type="ECO:0000256" key="9">
    <source>
        <dbReference type="ARBA" id="ARBA00023159"/>
    </source>
</evidence>
<keyword evidence="5" id="KW-0963">Cytoplasm</keyword>
<dbReference type="Gene3D" id="1.10.60.10">
    <property type="entry name" value="Iron dependent repressor, metal binding and dimerisation domain"/>
    <property type="match status" value="1"/>
</dbReference>
<evidence type="ECO:0000256" key="1">
    <source>
        <dbReference type="ARBA" id="ARBA00004496"/>
    </source>
</evidence>
<dbReference type="PANTHER" id="PTHR33238">
    <property type="entry name" value="IRON (METAL) DEPENDENT REPRESSOR, DTXR FAMILY"/>
    <property type="match status" value="1"/>
</dbReference>
<dbReference type="Gene3D" id="1.10.10.10">
    <property type="entry name" value="Winged helix-like DNA-binding domain superfamily/Winged helix DNA-binding domain"/>
    <property type="match status" value="1"/>
</dbReference>
<dbReference type="InterPro" id="IPR050536">
    <property type="entry name" value="DtxR_MntR_Metal-Reg"/>
</dbReference>
<evidence type="ECO:0000259" key="14">
    <source>
        <dbReference type="PROSITE" id="PS50944"/>
    </source>
</evidence>
<comment type="subunit">
    <text evidence="3">Homodimer.</text>
</comment>
<feature type="domain" description="HTH dtxR-type" evidence="14">
    <location>
        <begin position="31"/>
        <end position="91"/>
    </location>
</feature>
<keyword evidence="16" id="KW-1185">Reference proteome</keyword>
<dbReference type="InterPro" id="IPR001367">
    <property type="entry name" value="Fe_dep_repressor"/>
</dbReference>
<keyword evidence="10" id="KW-0804">Transcription</keyword>
<evidence type="ECO:0000313" key="16">
    <source>
        <dbReference type="Proteomes" id="UP001597294"/>
    </source>
</evidence>
<evidence type="ECO:0000256" key="5">
    <source>
        <dbReference type="ARBA" id="ARBA00022490"/>
    </source>
</evidence>
<dbReference type="SUPFAM" id="SSF46785">
    <property type="entry name" value="Winged helix' DNA-binding domain"/>
    <property type="match status" value="1"/>
</dbReference>